<dbReference type="EMBL" id="JAHQCR010000070">
    <property type="protein sequence ID" value="MBU9723146.1"/>
    <property type="molecule type" value="Genomic_DNA"/>
</dbReference>
<reference evidence="2 3" key="1">
    <citation type="submission" date="2021-06" db="EMBL/GenBank/DDBJ databases">
        <title>Bacillus sp. RD4P76, an endophyte from a halophyte.</title>
        <authorList>
            <person name="Sun J.-Q."/>
        </authorList>
    </citation>
    <scope>NUCLEOTIDE SEQUENCE [LARGE SCALE GENOMIC DNA]</scope>
    <source>
        <strain evidence="2 3">JCM 17098</strain>
    </source>
</reference>
<evidence type="ECO:0000313" key="2">
    <source>
        <dbReference type="EMBL" id="MBU9723146.1"/>
    </source>
</evidence>
<keyword evidence="3" id="KW-1185">Reference proteome</keyword>
<dbReference type="RefSeq" id="WP_176371487.1">
    <property type="nucleotide sequence ID" value="NZ_JAHQCR010000070.1"/>
</dbReference>
<proteinExistence type="predicted"/>
<protein>
    <submittedName>
        <fullName evidence="2">Uncharacterized protein</fullName>
    </submittedName>
</protein>
<accession>A0ABS6JX27</accession>
<dbReference type="Proteomes" id="UP000790580">
    <property type="component" value="Unassembled WGS sequence"/>
</dbReference>
<gene>
    <name evidence="2" type="ORF">KS407_17135</name>
</gene>
<comment type="caution">
    <text evidence="2">The sequence shown here is derived from an EMBL/GenBank/DDBJ whole genome shotgun (WGS) entry which is preliminary data.</text>
</comment>
<name>A0ABS6JX27_9BACI</name>
<evidence type="ECO:0000256" key="1">
    <source>
        <dbReference type="SAM" id="MobiDB-lite"/>
    </source>
</evidence>
<organism evidence="2 3">
    <name type="scientific">Evansella alkalicola</name>
    <dbReference type="NCBI Taxonomy" id="745819"/>
    <lineage>
        <taxon>Bacteria</taxon>
        <taxon>Bacillati</taxon>
        <taxon>Bacillota</taxon>
        <taxon>Bacilli</taxon>
        <taxon>Bacillales</taxon>
        <taxon>Bacillaceae</taxon>
        <taxon>Evansella</taxon>
    </lineage>
</organism>
<sequence length="50" mass="5643">MSQDNKKLNEGYQPSQNFGHQPRHQNGHQPSRQTPQPPPTSAKPALKPKE</sequence>
<evidence type="ECO:0000313" key="3">
    <source>
        <dbReference type="Proteomes" id="UP000790580"/>
    </source>
</evidence>
<feature type="region of interest" description="Disordered" evidence="1">
    <location>
        <begin position="1"/>
        <end position="50"/>
    </location>
</feature>